<dbReference type="PANTHER" id="PTHR14207">
    <property type="entry name" value="STEROL ISOMERASE"/>
    <property type="match status" value="1"/>
</dbReference>
<evidence type="ECO:0000256" key="2">
    <source>
        <dbReference type="ARBA" id="ARBA00008337"/>
    </source>
</evidence>
<protein>
    <recommendedName>
        <fullName evidence="15">EXPERA domain-containing protein</fullName>
    </recommendedName>
</protein>
<keyword evidence="5" id="KW-0752">Steroid biosynthesis</keyword>
<dbReference type="GO" id="GO:0016020">
    <property type="term" value="C:membrane"/>
    <property type="evidence" value="ECO:0007669"/>
    <property type="project" value="UniProtKB-SubCell"/>
</dbReference>
<comment type="subcellular location">
    <subcellularLocation>
        <location evidence="1">Membrane</location>
        <topology evidence="1">Multi-pass membrane protein</topology>
    </subcellularLocation>
</comment>
<dbReference type="AlphaFoldDB" id="A0AAN9RXH7"/>
<evidence type="ECO:0000256" key="1">
    <source>
        <dbReference type="ARBA" id="ARBA00004141"/>
    </source>
</evidence>
<organism evidence="16 17">
    <name type="scientific">Psophocarpus tetragonolobus</name>
    <name type="common">Winged bean</name>
    <name type="synonym">Dolichos tetragonolobus</name>
    <dbReference type="NCBI Taxonomy" id="3891"/>
    <lineage>
        <taxon>Eukaryota</taxon>
        <taxon>Viridiplantae</taxon>
        <taxon>Streptophyta</taxon>
        <taxon>Embryophyta</taxon>
        <taxon>Tracheophyta</taxon>
        <taxon>Spermatophyta</taxon>
        <taxon>Magnoliopsida</taxon>
        <taxon>eudicotyledons</taxon>
        <taxon>Gunneridae</taxon>
        <taxon>Pentapetalae</taxon>
        <taxon>rosids</taxon>
        <taxon>fabids</taxon>
        <taxon>Fabales</taxon>
        <taxon>Fabaceae</taxon>
        <taxon>Papilionoideae</taxon>
        <taxon>50 kb inversion clade</taxon>
        <taxon>NPAAA clade</taxon>
        <taxon>indigoferoid/millettioid clade</taxon>
        <taxon>Phaseoleae</taxon>
        <taxon>Psophocarpus</taxon>
    </lineage>
</organism>
<dbReference type="GO" id="GO:0047750">
    <property type="term" value="F:cholestenol delta-isomerase activity"/>
    <property type="evidence" value="ECO:0007669"/>
    <property type="project" value="InterPro"/>
</dbReference>
<dbReference type="Proteomes" id="UP001386955">
    <property type="component" value="Unassembled WGS sequence"/>
</dbReference>
<keyword evidence="12" id="KW-0413">Isomerase</keyword>
<dbReference type="InterPro" id="IPR007905">
    <property type="entry name" value="EBP"/>
</dbReference>
<evidence type="ECO:0000256" key="5">
    <source>
        <dbReference type="ARBA" id="ARBA00022955"/>
    </source>
</evidence>
<comment type="similarity">
    <text evidence="2">Belongs to the EBP family.</text>
</comment>
<evidence type="ECO:0000256" key="12">
    <source>
        <dbReference type="ARBA" id="ARBA00023235"/>
    </source>
</evidence>
<feature type="transmembrane region" description="Helical" evidence="14">
    <location>
        <begin position="106"/>
        <end position="128"/>
    </location>
</feature>
<feature type="transmembrane region" description="Helical" evidence="14">
    <location>
        <begin position="254"/>
        <end position="277"/>
    </location>
</feature>
<evidence type="ECO:0000256" key="13">
    <source>
        <dbReference type="PROSITE-ProRule" id="PRU01087"/>
    </source>
</evidence>
<dbReference type="GO" id="GO:0004769">
    <property type="term" value="F:steroid Delta-isomerase activity"/>
    <property type="evidence" value="ECO:0007669"/>
    <property type="project" value="TreeGrafter"/>
</dbReference>
<dbReference type="PANTHER" id="PTHR14207:SF0">
    <property type="entry name" value="3-BETA-HYDROXYSTEROID-DELTA(8),DELTA(7)-ISOMERASE"/>
    <property type="match status" value="1"/>
</dbReference>
<keyword evidence="17" id="KW-1185">Reference proteome</keyword>
<feature type="transmembrane region" description="Helical" evidence="14">
    <location>
        <begin position="319"/>
        <end position="339"/>
    </location>
</feature>
<keyword evidence="6 13" id="KW-1133">Transmembrane helix</keyword>
<evidence type="ECO:0000256" key="14">
    <source>
        <dbReference type="SAM" id="Phobius"/>
    </source>
</evidence>
<keyword evidence="10" id="KW-1207">Sterol metabolism</keyword>
<evidence type="ECO:0000256" key="9">
    <source>
        <dbReference type="ARBA" id="ARBA00023136"/>
    </source>
</evidence>
<dbReference type="EMBL" id="JAYMYS010000008">
    <property type="protein sequence ID" value="KAK7385178.1"/>
    <property type="molecule type" value="Genomic_DNA"/>
</dbReference>
<evidence type="ECO:0000256" key="4">
    <source>
        <dbReference type="ARBA" id="ARBA00022692"/>
    </source>
</evidence>
<feature type="domain" description="EXPERA" evidence="15">
    <location>
        <begin position="196"/>
        <end position="338"/>
    </location>
</feature>
<dbReference type="InterPro" id="IPR033118">
    <property type="entry name" value="EXPERA"/>
</dbReference>
<dbReference type="PROSITE" id="PS51751">
    <property type="entry name" value="EXPERA"/>
    <property type="match status" value="1"/>
</dbReference>
<keyword evidence="7" id="KW-0756">Sterol biosynthesis</keyword>
<gene>
    <name evidence="16" type="ORF">VNO78_30890</name>
</gene>
<name>A0AAN9RXH7_PSOTE</name>
<evidence type="ECO:0000256" key="11">
    <source>
        <dbReference type="ARBA" id="ARBA00023221"/>
    </source>
</evidence>
<dbReference type="GO" id="GO:0016126">
    <property type="term" value="P:sterol biosynthetic process"/>
    <property type="evidence" value="ECO:0007669"/>
    <property type="project" value="UniProtKB-KW"/>
</dbReference>
<evidence type="ECO:0000256" key="8">
    <source>
        <dbReference type="ARBA" id="ARBA00023098"/>
    </source>
</evidence>
<feature type="transmembrane region" description="Helical" evidence="14">
    <location>
        <begin position="140"/>
        <end position="157"/>
    </location>
</feature>
<keyword evidence="11" id="KW-0753">Steroid metabolism</keyword>
<keyword evidence="8" id="KW-0443">Lipid metabolism</keyword>
<evidence type="ECO:0000256" key="6">
    <source>
        <dbReference type="ARBA" id="ARBA00022989"/>
    </source>
</evidence>
<dbReference type="GO" id="GO:0005783">
    <property type="term" value="C:endoplasmic reticulum"/>
    <property type="evidence" value="ECO:0007669"/>
    <property type="project" value="TreeGrafter"/>
</dbReference>
<accession>A0AAN9RXH7</accession>
<reference evidence="16 17" key="1">
    <citation type="submission" date="2024-01" db="EMBL/GenBank/DDBJ databases">
        <title>The genomes of 5 underutilized Papilionoideae crops provide insights into root nodulation and disease resistanc.</title>
        <authorList>
            <person name="Jiang F."/>
        </authorList>
    </citation>
    <scope>NUCLEOTIDE SEQUENCE [LARGE SCALE GENOMIC DNA]</scope>
    <source>
        <strain evidence="16">DUOXIRENSHENG_FW03</strain>
        <tissue evidence="16">Leaves</tissue>
    </source>
</reference>
<evidence type="ECO:0000256" key="7">
    <source>
        <dbReference type="ARBA" id="ARBA00023011"/>
    </source>
</evidence>
<feature type="transmembrane region" description="Helical" evidence="14">
    <location>
        <begin position="284"/>
        <end position="307"/>
    </location>
</feature>
<evidence type="ECO:0000259" key="15">
    <source>
        <dbReference type="PROSITE" id="PS51751"/>
    </source>
</evidence>
<evidence type="ECO:0000256" key="3">
    <source>
        <dbReference type="ARBA" id="ARBA00022516"/>
    </source>
</evidence>
<sequence length="359" mass="39348">MAQTMLLMCSSSVPVGNISIDQKSHSLLQLQNQGLRVKISHLFFNPLSSLFSSSSSSSRTYTTFALFKPKTKSPPRKVVNSKPKAKVEDAIFGTARGYSFTKQNKLFVGLVAMLGFAASLLGEAELNLEKGISKYEAEPLHLFFIIFTLLGAIGAIGDRGKYVDDPLTGLDKAITSIGKGLRAGLGLKGPLTKTKIDTLLMSWWALTGLTHLVIEGYFVFSPELFKDDTGFWLAEVWKEFSKADSRYVGRDTGIVAIEGLTAVLEGPASLLAIYAIATKKSYSYILQFAISLGQLYGVAFCCITAMLEGHNLSANSFYYYAYYIGANVIWIIIPSIVAIRSWRKICDAFQVQGDQTKNS</sequence>
<dbReference type="GO" id="GO:0000247">
    <property type="term" value="F:C-8 sterol isomerase activity"/>
    <property type="evidence" value="ECO:0007669"/>
    <property type="project" value="TreeGrafter"/>
</dbReference>
<evidence type="ECO:0000313" key="16">
    <source>
        <dbReference type="EMBL" id="KAK7385178.1"/>
    </source>
</evidence>
<dbReference type="Pfam" id="PF05241">
    <property type="entry name" value="EBP"/>
    <property type="match status" value="1"/>
</dbReference>
<keyword evidence="4 13" id="KW-0812">Transmembrane</keyword>
<evidence type="ECO:0000313" key="17">
    <source>
        <dbReference type="Proteomes" id="UP001386955"/>
    </source>
</evidence>
<proteinExistence type="inferred from homology"/>
<comment type="caution">
    <text evidence="16">The sequence shown here is derived from an EMBL/GenBank/DDBJ whole genome shotgun (WGS) entry which is preliminary data.</text>
</comment>
<keyword evidence="3" id="KW-0444">Lipid biosynthesis</keyword>
<feature type="transmembrane region" description="Helical" evidence="14">
    <location>
        <begin position="198"/>
        <end position="220"/>
    </location>
</feature>
<evidence type="ECO:0000256" key="10">
    <source>
        <dbReference type="ARBA" id="ARBA00023166"/>
    </source>
</evidence>
<keyword evidence="9 13" id="KW-0472">Membrane</keyword>